<organism evidence="2 3">
    <name type="scientific">Flagellimonas flava</name>
    <dbReference type="NCBI Taxonomy" id="570519"/>
    <lineage>
        <taxon>Bacteria</taxon>
        <taxon>Pseudomonadati</taxon>
        <taxon>Bacteroidota</taxon>
        <taxon>Flavobacteriia</taxon>
        <taxon>Flavobacteriales</taxon>
        <taxon>Flavobacteriaceae</taxon>
        <taxon>Flagellimonas</taxon>
    </lineage>
</organism>
<evidence type="ECO:0000313" key="2">
    <source>
        <dbReference type="EMBL" id="SHG58434.1"/>
    </source>
</evidence>
<gene>
    <name evidence="2" type="ORF">SAMN04488116_1884</name>
</gene>
<dbReference type="GO" id="GO:0016810">
    <property type="term" value="F:hydrolase activity, acting on carbon-nitrogen (but not peptide) bonds"/>
    <property type="evidence" value="ECO:0007669"/>
    <property type="project" value="InterPro"/>
</dbReference>
<sequence>MMKNILVFAIGLFLFSCQQESARTVYAAKDYNVYIQGNLAGKHSSRLDSDGNYVFTYAFNDRGRGPELTEKIILNTNGAIQQMEVSGVNYLKDTISEVFHYDDGMAIWKSTSERGEVSADSNAFYSSVNGTLGDWELLIRKMLSSEGHSVDLLPSGSARISNIDSVEIDGVPLRLVAVTGFGFVPSYLWLDQDDRVFASISSWISVIGSEHNSMIDQLMAFQTEKEDAYFEVLAKELTEVPSSNLVIRNTNLFDSNSGNLVPNQTVVVKGNSIVAVLSESDKVPDNSQVIDGANKTLMPGLFDNHCHVQKEDGLLHLAAGVTSVRDMANSRELLEIKKQFDANTNIGPRVVTLAGFIDQKGPFAGPGLTISTVEEGKKAIEDYQKDGYQQIKLYSSIDPDWVMPLAEKAHALGLKLSGHIPAHMLAEQAIKDGFDEIQHVNMLVLNFLSDTIDTRTPLRFSAVAEHAHALDLKGKEFQDFVQLLKEREIEIDPTVSIFEGMFTTKAGVPDPQFEAILDRLPIQIQRSYFSGGLPIPNGMEQQYKDSFSKLLDILLELHESGVTLLPGTDAMPGFALHKELENYVKAGIPAKEVLQLATLKSAEVIGVDDQLGSIEKGKLADFILIDGNPTENISDIRRVELTIKNGKVYRPKELYSALGIRHYK</sequence>
<dbReference type="Gene3D" id="3.30.110.90">
    <property type="entry name" value="Amidohydrolase"/>
    <property type="match status" value="1"/>
</dbReference>
<protein>
    <submittedName>
        <fullName evidence="2">Amidohydrolase family protein</fullName>
    </submittedName>
</protein>
<evidence type="ECO:0000259" key="1">
    <source>
        <dbReference type="Pfam" id="PF01979"/>
    </source>
</evidence>
<dbReference type="Proteomes" id="UP000184532">
    <property type="component" value="Unassembled WGS sequence"/>
</dbReference>
<proteinExistence type="predicted"/>
<keyword evidence="3" id="KW-1185">Reference proteome</keyword>
<dbReference type="InterPro" id="IPR051781">
    <property type="entry name" value="Metallo-dep_Hydrolase"/>
</dbReference>
<dbReference type="Gene3D" id="3.20.20.140">
    <property type="entry name" value="Metal-dependent hydrolases"/>
    <property type="match status" value="1"/>
</dbReference>
<reference evidence="3" key="1">
    <citation type="submission" date="2016-11" db="EMBL/GenBank/DDBJ databases">
        <authorList>
            <person name="Varghese N."/>
            <person name="Submissions S."/>
        </authorList>
    </citation>
    <scope>NUCLEOTIDE SEQUENCE [LARGE SCALE GENOMIC DNA]</scope>
    <source>
        <strain evidence="3">DSM 22638</strain>
    </source>
</reference>
<dbReference type="Pfam" id="PF01979">
    <property type="entry name" value="Amidohydro_1"/>
    <property type="match status" value="1"/>
</dbReference>
<dbReference type="InterPro" id="IPR032466">
    <property type="entry name" value="Metal_Hydrolase"/>
</dbReference>
<dbReference type="PANTHER" id="PTHR43135:SF3">
    <property type="entry name" value="ALPHA-D-RIBOSE 1-METHYLPHOSPHONATE 5-TRIPHOSPHATE DIPHOSPHATASE"/>
    <property type="match status" value="1"/>
</dbReference>
<dbReference type="EMBL" id="FQWL01000002">
    <property type="protein sequence ID" value="SHG58434.1"/>
    <property type="molecule type" value="Genomic_DNA"/>
</dbReference>
<dbReference type="AlphaFoldDB" id="A0A1M5L037"/>
<dbReference type="Gene3D" id="2.30.40.10">
    <property type="entry name" value="Urease, subunit C, domain 1"/>
    <property type="match status" value="2"/>
</dbReference>
<dbReference type="InterPro" id="IPR006680">
    <property type="entry name" value="Amidohydro-rel"/>
</dbReference>
<accession>A0A1M5L037</accession>
<dbReference type="PROSITE" id="PS51257">
    <property type="entry name" value="PROKAR_LIPOPROTEIN"/>
    <property type="match status" value="1"/>
</dbReference>
<evidence type="ECO:0000313" key="3">
    <source>
        <dbReference type="Proteomes" id="UP000184532"/>
    </source>
</evidence>
<dbReference type="InterPro" id="IPR011059">
    <property type="entry name" value="Metal-dep_hydrolase_composite"/>
</dbReference>
<dbReference type="SUPFAM" id="SSF51556">
    <property type="entry name" value="Metallo-dependent hydrolases"/>
    <property type="match status" value="1"/>
</dbReference>
<dbReference type="OrthoDB" id="9797498at2"/>
<dbReference type="Gene3D" id="3.40.50.10910">
    <property type="entry name" value="Amidohydrolase"/>
    <property type="match status" value="1"/>
</dbReference>
<dbReference type="PANTHER" id="PTHR43135">
    <property type="entry name" value="ALPHA-D-RIBOSE 1-METHYLPHOSPHONATE 5-TRIPHOSPHATE DIPHOSPHATASE"/>
    <property type="match status" value="1"/>
</dbReference>
<dbReference type="SUPFAM" id="SSF51338">
    <property type="entry name" value="Composite domain of metallo-dependent hydrolases"/>
    <property type="match status" value="1"/>
</dbReference>
<name>A0A1M5L037_9FLAO</name>
<feature type="domain" description="Amidohydrolase-related" evidence="1">
    <location>
        <begin position="316"/>
        <end position="648"/>
    </location>
</feature>
<keyword evidence="2" id="KW-0378">Hydrolase</keyword>
<dbReference type="RefSeq" id="WP_084732599.1">
    <property type="nucleotide sequence ID" value="NZ_FQWL01000002.1"/>
</dbReference>
<dbReference type="STRING" id="570519.SAMN04488116_1884"/>